<feature type="domain" description="2Fe-2S ferredoxin-type" evidence="6">
    <location>
        <begin position="237"/>
        <end position="332"/>
    </location>
</feature>
<dbReference type="PROSITE" id="PS51384">
    <property type="entry name" value="FAD_FR"/>
    <property type="match status" value="1"/>
</dbReference>
<dbReference type="OrthoDB" id="9806195at2"/>
<dbReference type="InterPro" id="IPR008333">
    <property type="entry name" value="Cbr1-like_FAD-bd_dom"/>
</dbReference>
<evidence type="ECO:0000256" key="2">
    <source>
        <dbReference type="ARBA" id="ARBA00022630"/>
    </source>
</evidence>
<dbReference type="CDD" id="cd00207">
    <property type="entry name" value="fer2"/>
    <property type="match status" value="1"/>
</dbReference>
<proteinExistence type="predicted"/>
<dbReference type="SUPFAM" id="SSF54292">
    <property type="entry name" value="2Fe-2S ferredoxin-like"/>
    <property type="match status" value="1"/>
</dbReference>
<dbReference type="RefSeq" id="WP_072790037.1">
    <property type="nucleotide sequence ID" value="NZ_FRCX01000019.1"/>
</dbReference>
<dbReference type="Gene3D" id="3.10.20.30">
    <property type="match status" value="1"/>
</dbReference>
<dbReference type="InterPro" id="IPR001041">
    <property type="entry name" value="2Fe-2S_ferredoxin-type"/>
</dbReference>
<dbReference type="AlphaFoldDB" id="A0A1M7RCE6"/>
<keyword evidence="1" id="KW-0813">Transport</keyword>
<dbReference type="PANTHER" id="PTHR43644:SF1">
    <property type="entry name" value="NAD(P)H-FLAVIN REDUCTASE"/>
    <property type="match status" value="1"/>
</dbReference>
<dbReference type="InterPro" id="IPR017927">
    <property type="entry name" value="FAD-bd_FR_type"/>
</dbReference>
<dbReference type="Pfam" id="PF00175">
    <property type="entry name" value="NAD_binding_1"/>
    <property type="match status" value="1"/>
</dbReference>
<keyword evidence="3" id="KW-0274">FAD</keyword>
<keyword evidence="8" id="KW-0830">Ubiquinone</keyword>
<evidence type="ECO:0000313" key="8">
    <source>
        <dbReference type="EMBL" id="SHN43881.1"/>
    </source>
</evidence>
<dbReference type="PROSITE" id="PS51085">
    <property type="entry name" value="2FE2S_FER_2"/>
    <property type="match status" value="1"/>
</dbReference>
<keyword evidence="5" id="KW-0472">Membrane</keyword>
<dbReference type="SUPFAM" id="SSF52343">
    <property type="entry name" value="Ferredoxin reductase-like, C-terminal NADP-linked domain"/>
    <property type="match status" value="1"/>
</dbReference>
<evidence type="ECO:0000259" key="7">
    <source>
        <dbReference type="PROSITE" id="PS51384"/>
    </source>
</evidence>
<organism evidence="8 9">
    <name type="scientific">Duganella sacchari</name>
    <dbReference type="NCBI Taxonomy" id="551987"/>
    <lineage>
        <taxon>Bacteria</taxon>
        <taxon>Pseudomonadati</taxon>
        <taxon>Pseudomonadota</taxon>
        <taxon>Betaproteobacteria</taxon>
        <taxon>Burkholderiales</taxon>
        <taxon>Oxalobacteraceae</taxon>
        <taxon>Telluria group</taxon>
        <taxon>Duganella</taxon>
    </lineage>
</organism>
<evidence type="ECO:0000313" key="9">
    <source>
        <dbReference type="Proteomes" id="UP000184339"/>
    </source>
</evidence>
<dbReference type="Gene3D" id="2.40.30.10">
    <property type="entry name" value="Translation factors"/>
    <property type="match status" value="1"/>
</dbReference>
<dbReference type="Proteomes" id="UP000184339">
    <property type="component" value="Unassembled WGS sequence"/>
</dbReference>
<evidence type="ECO:0000256" key="4">
    <source>
        <dbReference type="ARBA" id="ARBA00023004"/>
    </source>
</evidence>
<gene>
    <name evidence="8" type="ORF">SAMN05192549_11921</name>
</gene>
<accession>A0A1M7RCE6</accession>
<dbReference type="InterPro" id="IPR001433">
    <property type="entry name" value="OxRdtase_FAD/NAD-bd"/>
</dbReference>
<dbReference type="SUPFAM" id="SSF63380">
    <property type="entry name" value="Riboflavin synthase domain-like"/>
    <property type="match status" value="1"/>
</dbReference>
<evidence type="ECO:0000256" key="1">
    <source>
        <dbReference type="ARBA" id="ARBA00022448"/>
    </source>
</evidence>
<protein>
    <submittedName>
        <fullName evidence="8">NADH:ubiquinone oxidoreductase, Na(+)-translocating, F subunit</fullName>
    </submittedName>
</protein>
<keyword evidence="4" id="KW-0408">Iron</keyword>
<evidence type="ECO:0000256" key="5">
    <source>
        <dbReference type="SAM" id="Phobius"/>
    </source>
</evidence>
<feature type="transmembrane region" description="Helical" evidence="5">
    <location>
        <begin position="200"/>
        <end position="223"/>
    </location>
</feature>
<sequence>MTPMLRKLHKWVGLVVGVQFLLWLASGLVMSLFDHHAVTGAARRAPVPTERLWPLNGLQAPSDVLAAAGRPADLLETGWLGVRPVYKLSHEGNGWLVDAATGKPVQVAVGDVLAAAKADYRGTAPPGTPKLLDSPGLEARRHAGPVWRVDFADAEGTTLYLSSVDAKVLERRNNLWRWFDLAWMLHIMDYSGREDFNNSLVVMAAVGGVWMALSGIWLLATSFRLREFIPRRWLPVREVEVVDGAGRALATAPSFEGDTVYLALARAGMNLPSNCGGGQSCGLCEVRVGRNSPAPTSADREHIAPARLRDGYRLACSLEVNGNLRVAVANGAAIVGASSATVESVTAVTPYLREIVLVPESRAGAEFRPGSYIQLRIPRYKLAREHLHLPEHHRAEWHGLRLPSVLRSSQPVRRSYSLSMPVVRADGRLHLLVRFSPGSTDAGHAPGRGSSYIYSLKSGDTVSFNGPFGEFALRPGKTEKIFIGGGAGMAPLRAMILSLLDGAASETIHFWYGARSGRDVPYEEEMRTLAAQYSNFDWRVVLSESGEAGHGMVHEVVQRELLAKHPHLRDCDFYVCGPPQMLAATRKMLADFGVRKVAFDDFKI</sequence>
<dbReference type="Pfam" id="PF00970">
    <property type="entry name" value="FAD_binding_6"/>
    <property type="match status" value="1"/>
</dbReference>
<keyword evidence="9" id="KW-1185">Reference proteome</keyword>
<dbReference type="Pfam" id="PF00111">
    <property type="entry name" value="Fer2"/>
    <property type="match status" value="1"/>
</dbReference>
<dbReference type="PANTHER" id="PTHR43644">
    <property type="entry name" value="NA(+)-TRANSLOCATING NADH-QUINONE REDUCTASE SUBUNIT"/>
    <property type="match status" value="1"/>
</dbReference>
<evidence type="ECO:0000256" key="3">
    <source>
        <dbReference type="ARBA" id="ARBA00022827"/>
    </source>
</evidence>
<keyword evidence="5" id="KW-0812">Transmembrane</keyword>
<dbReference type="Gene3D" id="3.40.50.80">
    <property type="entry name" value="Nucleotide-binding domain of ferredoxin-NADP reductase (FNR) module"/>
    <property type="match status" value="1"/>
</dbReference>
<evidence type="ECO:0000259" key="6">
    <source>
        <dbReference type="PROSITE" id="PS51085"/>
    </source>
</evidence>
<name>A0A1M7RCE6_9BURK</name>
<dbReference type="InterPro" id="IPR012675">
    <property type="entry name" value="Beta-grasp_dom_sf"/>
</dbReference>
<keyword evidence="2" id="KW-0285">Flavoprotein</keyword>
<dbReference type="EMBL" id="FRCX01000019">
    <property type="protein sequence ID" value="SHN43881.1"/>
    <property type="molecule type" value="Genomic_DNA"/>
</dbReference>
<reference evidence="9" key="1">
    <citation type="submission" date="2016-11" db="EMBL/GenBank/DDBJ databases">
        <authorList>
            <person name="Varghese N."/>
            <person name="Submissions S."/>
        </authorList>
    </citation>
    <scope>NUCLEOTIDE SEQUENCE [LARGE SCALE GENOMIC DNA]</scope>
    <source>
        <strain evidence="9">Sac-22</strain>
    </source>
</reference>
<dbReference type="GO" id="GO:0051536">
    <property type="term" value="F:iron-sulfur cluster binding"/>
    <property type="evidence" value="ECO:0007669"/>
    <property type="project" value="InterPro"/>
</dbReference>
<dbReference type="InterPro" id="IPR017938">
    <property type="entry name" value="Riboflavin_synthase-like_b-brl"/>
</dbReference>
<dbReference type="STRING" id="551987.SAMN05192549_11921"/>
<dbReference type="InterPro" id="IPR039261">
    <property type="entry name" value="FNR_nucleotide-bd"/>
</dbReference>
<feature type="domain" description="FAD-binding FR-type" evidence="7">
    <location>
        <begin position="335"/>
        <end position="474"/>
    </location>
</feature>
<dbReference type="InterPro" id="IPR036010">
    <property type="entry name" value="2Fe-2S_ferredoxin-like_sf"/>
</dbReference>
<dbReference type="GO" id="GO:0016491">
    <property type="term" value="F:oxidoreductase activity"/>
    <property type="evidence" value="ECO:0007669"/>
    <property type="project" value="InterPro"/>
</dbReference>
<keyword evidence="5" id="KW-1133">Transmembrane helix</keyword>